<sequence length="590" mass="63135">MSRSLLLGALLLCCAPPTPAAVIVCSGRSVSSVTSCQDCLRLHPQCAWCSEEVFGATHAVTSRCDLADNLLQRGCAPDSIEGPKSKVTVTKSLPLSHKGSGSSQADVIQVTPQRLSLSLRPGAAASFRVHVRQVQDYPVDLYYLMDLSLSMKDDLDTIRNLGTRLAAEMATLTSNFRLGFGTFVEKNVSPFSYTAPKISAQPLHRVQAVPQLQPVLRLPPRSVSLTDKVSNFNTEVQNQQVSRNRDAPEGAFDAILQAAVCKEEVGWRTEASHLLVITTDDVPHVALDGKLAGLVQPHDGQCHLNMASEYSAAAQLVRTAPAPASDNQQRSPASRAVCAPCIEFHGADSGTTVEILDPNSQNILQLIVNAYNTVQEESREEAEHSAGGQTALEHSLQGGADRVRDPDDLGLSFSATCQDGVSYPGVKKCGELRIGDTVSFEVSAEARSCPPPGVLDTFTIKPVGFRDVVEVAVTYDCSCRCSQRVESNSGKCSSNGNYSCGMCNCDAGFLGARCECGEEDDSSDESLTTCRESDSHTVCNGRGRCICGLCSCYESEFGRISGSYCQCDDFSCARFKGVLCSGESCTTVFA</sequence>
<dbReference type="InterPro" id="IPR057243">
    <property type="entry name" value="Integrin_I-EGF_CS"/>
</dbReference>
<evidence type="ECO:0000256" key="8">
    <source>
        <dbReference type="ARBA" id="ARBA00022989"/>
    </source>
</evidence>
<dbReference type="Proteomes" id="UP001176940">
    <property type="component" value="Unassembled WGS sequence"/>
</dbReference>
<keyword evidence="6 14" id="KW-0732">Signal</keyword>
<evidence type="ECO:0000256" key="2">
    <source>
        <dbReference type="ARBA" id="ARBA00007449"/>
    </source>
</evidence>
<dbReference type="InterPro" id="IPR033760">
    <property type="entry name" value="Integrin_beta_N"/>
</dbReference>
<feature type="signal peptide" evidence="14">
    <location>
        <begin position="1"/>
        <end position="20"/>
    </location>
</feature>
<keyword evidence="13" id="KW-0130">Cell adhesion</keyword>
<evidence type="ECO:0000256" key="10">
    <source>
        <dbReference type="ARBA" id="ARBA00023136"/>
    </source>
</evidence>
<dbReference type="InterPro" id="IPR032695">
    <property type="entry name" value="Integrin_dom_sf"/>
</dbReference>
<evidence type="ECO:0000256" key="3">
    <source>
        <dbReference type="ARBA" id="ARBA00022475"/>
    </source>
</evidence>
<dbReference type="Gene3D" id="2.10.25.10">
    <property type="entry name" value="Laminin"/>
    <property type="match status" value="1"/>
</dbReference>
<evidence type="ECO:0000256" key="9">
    <source>
        <dbReference type="ARBA" id="ARBA00023037"/>
    </source>
</evidence>
<dbReference type="InterPro" id="IPR057073">
    <property type="entry name" value="EGF_integrin_2"/>
</dbReference>
<dbReference type="Pfam" id="PF17205">
    <property type="entry name" value="PSI_integrin"/>
    <property type="match status" value="1"/>
</dbReference>
<dbReference type="InterPro" id="IPR036465">
    <property type="entry name" value="vWFA_dom_sf"/>
</dbReference>
<keyword evidence="5 13" id="KW-0812">Transmembrane</keyword>
<evidence type="ECO:0000313" key="17">
    <source>
        <dbReference type="EMBL" id="CAJ0965627.1"/>
    </source>
</evidence>
<dbReference type="Gene3D" id="2.60.40.1510">
    <property type="entry name" value="ntegrin, alpha v. Chain A, domain 3"/>
    <property type="match status" value="1"/>
</dbReference>
<evidence type="ECO:0000256" key="12">
    <source>
        <dbReference type="ARBA" id="ARBA00023180"/>
    </source>
</evidence>
<keyword evidence="3" id="KW-1003">Cell membrane</keyword>
<dbReference type="Gene3D" id="3.40.50.410">
    <property type="entry name" value="von Willebrand factor, type A domain"/>
    <property type="match status" value="1"/>
</dbReference>
<comment type="caution">
    <text evidence="17">The sequence shown here is derived from an EMBL/GenBank/DDBJ whole genome shotgun (WGS) entry which is preliminary data.</text>
</comment>
<dbReference type="InterPro" id="IPR002369">
    <property type="entry name" value="Integrin_bsu_VWA"/>
</dbReference>
<evidence type="ECO:0000256" key="13">
    <source>
        <dbReference type="RuleBase" id="RU000633"/>
    </source>
</evidence>
<dbReference type="SUPFAM" id="SSF103575">
    <property type="entry name" value="Plexin repeat"/>
    <property type="match status" value="1"/>
</dbReference>
<dbReference type="PRINTS" id="PR01186">
    <property type="entry name" value="INTEGRINB"/>
</dbReference>
<evidence type="ECO:0000256" key="11">
    <source>
        <dbReference type="ARBA" id="ARBA00023157"/>
    </source>
</evidence>
<dbReference type="PANTHER" id="PTHR10082">
    <property type="entry name" value="INTEGRIN BETA SUBUNIT"/>
    <property type="match status" value="1"/>
</dbReference>
<dbReference type="EMBL" id="CAUEEQ010068681">
    <property type="protein sequence ID" value="CAJ0965627.1"/>
    <property type="molecule type" value="Genomic_DNA"/>
</dbReference>
<keyword evidence="11" id="KW-1015">Disulfide bond</keyword>
<evidence type="ECO:0000256" key="4">
    <source>
        <dbReference type="ARBA" id="ARBA00022536"/>
    </source>
</evidence>
<dbReference type="Pfam" id="PF18372">
    <property type="entry name" value="I-EGF_1"/>
    <property type="match status" value="1"/>
</dbReference>
<keyword evidence="18" id="KW-1185">Reference proteome</keyword>
<dbReference type="Pfam" id="PF23105">
    <property type="entry name" value="EGF_integrin"/>
    <property type="match status" value="1"/>
</dbReference>
<evidence type="ECO:0000256" key="14">
    <source>
        <dbReference type="SAM" id="SignalP"/>
    </source>
</evidence>
<keyword evidence="4" id="KW-0245">EGF-like domain</keyword>
<dbReference type="SUPFAM" id="SSF69179">
    <property type="entry name" value="Integrin domains"/>
    <property type="match status" value="2"/>
</dbReference>
<comment type="similarity">
    <text evidence="2 13">Belongs to the integrin beta chain family.</text>
</comment>
<proteinExistence type="inferred from homology"/>
<protein>
    <recommendedName>
        <fullName evidence="13">Integrin beta</fullName>
    </recommendedName>
</protein>
<dbReference type="PANTHER" id="PTHR10082:SF26">
    <property type="entry name" value="INTEGRIN BETA-5"/>
    <property type="match status" value="1"/>
</dbReference>
<name>A0ABN9MFP6_9NEOB</name>
<evidence type="ECO:0000256" key="6">
    <source>
        <dbReference type="ARBA" id="ARBA00022729"/>
    </source>
</evidence>
<evidence type="ECO:0000259" key="16">
    <source>
        <dbReference type="SMART" id="SM00423"/>
    </source>
</evidence>
<dbReference type="InterPro" id="IPR015439">
    <property type="entry name" value="Integrin_b-2_sf"/>
</dbReference>
<dbReference type="SMART" id="SM00423">
    <property type="entry name" value="PSI"/>
    <property type="match status" value="1"/>
</dbReference>
<evidence type="ECO:0000256" key="5">
    <source>
        <dbReference type="ARBA" id="ARBA00022692"/>
    </source>
</evidence>
<reference evidence="17" key="1">
    <citation type="submission" date="2023-07" db="EMBL/GenBank/DDBJ databases">
        <authorList>
            <person name="Stuckert A."/>
        </authorList>
    </citation>
    <scope>NUCLEOTIDE SEQUENCE</scope>
</reference>
<dbReference type="PROSITE" id="PS00243">
    <property type="entry name" value="I_EGF_1"/>
    <property type="match status" value="1"/>
</dbReference>
<dbReference type="Gene3D" id="3.30.1680.10">
    <property type="entry name" value="ligand-binding face of the semaphorins, domain 2"/>
    <property type="match status" value="1"/>
</dbReference>
<dbReference type="Pfam" id="PF00362">
    <property type="entry name" value="Integrin_beta"/>
    <property type="match status" value="1"/>
</dbReference>
<dbReference type="InterPro" id="IPR015812">
    <property type="entry name" value="Integrin_bsu"/>
</dbReference>
<gene>
    <name evidence="17" type="ORF">RIMI_LOCUS20478045</name>
</gene>
<feature type="domain" description="Integrin beta subunit VWA" evidence="15">
    <location>
        <begin position="35"/>
        <end position="479"/>
    </location>
</feature>
<keyword evidence="8" id="KW-1133">Transmembrane helix</keyword>
<dbReference type="Gene3D" id="6.20.50.10">
    <property type="match status" value="1"/>
</dbReference>
<dbReference type="SUPFAM" id="SSF53300">
    <property type="entry name" value="vWA-like"/>
    <property type="match status" value="1"/>
</dbReference>
<evidence type="ECO:0000256" key="1">
    <source>
        <dbReference type="ARBA" id="ARBA00004251"/>
    </source>
</evidence>
<dbReference type="SMART" id="SM00187">
    <property type="entry name" value="INB"/>
    <property type="match status" value="1"/>
</dbReference>
<dbReference type="InterPro" id="IPR016201">
    <property type="entry name" value="PSI"/>
</dbReference>
<feature type="domain" description="PSI" evidence="16">
    <location>
        <begin position="24"/>
        <end position="76"/>
    </location>
</feature>
<evidence type="ECO:0000256" key="7">
    <source>
        <dbReference type="ARBA" id="ARBA00022737"/>
    </source>
</evidence>
<keyword evidence="12" id="KW-0325">Glycoprotein</keyword>
<evidence type="ECO:0000313" key="18">
    <source>
        <dbReference type="Proteomes" id="UP001176940"/>
    </source>
</evidence>
<organism evidence="17 18">
    <name type="scientific">Ranitomeya imitator</name>
    <name type="common">mimic poison frog</name>
    <dbReference type="NCBI Taxonomy" id="111125"/>
    <lineage>
        <taxon>Eukaryota</taxon>
        <taxon>Metazoa</taxon>
        <taxon>Chordata</taxon>
        <taxon>Craniata</taxon>
        <taxon>Vertebrata</taxon>
        <taxon>Euteleostomi</taxon>
        <taxon>Amphibia</taxon>
        <taxon>Batrachia</taxon>
        <taxon>Anura</taxon>
        <taxon>Neobatrachia</taxon>
        <taxon>Hyloidea</taxon>
        <taxon>Dendrobatidae</taxon>
        <taxon>Dendrobatinae</taxon>
        <taxon>Ranitomeya</taxon>
    </lineage>
</organism>
<keyword evidence="7" id="KW-0677">Repeat</keyword>
<evidence type="ECO:0000259" key="15">
    <source>
        <dbReference type="SMART" id="SM00187"/>
    </source>
</evidence>
<dbReference type="InterPro" id="IPR040622">
    <property type="entry name" value="EGF_integrin_1"/>
</dbReference>
<feature type="chain" id="PRO_5046300873" description="Integrin beta" evidence="14">
    <location>
        <begin position="21"/>
        <end position="590"/>
    </location>
</feature>
<keyword evidence="9 13" id="KW-0401">Integrin</keyword>
<comment type="subcellular location">
    <subcellularLocation>
        <location evidence="1 13">Cell membrane</location>
        <topology evidence="1 13">Single-pass type I membrane protein</topology>
    </subcellularLocation>
</comment>
<accession>A0ABN9MFP6</accession>
<keyword evidence="10" id="KW-0472">Membrane</keyword>